<dbReference type="Pfam" id="PF13183">
    <property type="entry name" value="Fer4_8"/>
    <property type="match status" value="1"/>
</dbReference>
<dbReference type="GO" id="GO:0016491">
    <property type="term" value="F:oxidoreductase activity"/>
    <property type="evidence" value="ECO:0007669"/>
    <property type="project" value="UniProtKB-KW"/>
</dbReference>
<dbReference type="InterPro" id="IPR051460">
    <property type="entry name" value="HdrC_iron-sulfur_subunit"/>
</dbReference>
<reference evidence="7" key="1">
    <citation type="journal article" date="2020" name="mSystems">
        <title>Genome- and Community-Level Interaction Insights into Carbon Utilization and Element Cycling Functions of Hydrothermarchaeota in Hydrothermal Sediment.</title>
        <authorList>
            <person name="Zhou Z."/>
            <person name="Liu Y."/>
            <person name="Xu W."/>
            <person name="Pan J."/>
            <person name="Luo Z.H."/>
            <person name="Li M."/>
        </authorList>
    </citation>
    <scope>NUCLEOTIDE SEQUENCE [LARGE SCALE GENOMIC DNA]</scope>
    <source>
        <strain evidence="7">HyVt-456</strain>
    </source>
</reference>
<organism evidence="7">
    <name type="scientific">Caldithrix abyssi</name>
    <dbReference type="NCBI Taxonomy" id="187145"/>
    <lineage>
        <taxon>Bacteria</taxon>
        <taxon>Pseudomonadati</taxon>
        <taxon>Calditrichota</taxon>
        <taxon>Calditrichia</taxon>
        <taxon>Calditrichales</taxon>
        <taxon>Calditrichaceae</taxon>
        <taxon>Caldithrix</taxon>
    </lineage>
</organism>
<protein>
    <submittedName>
        <fullName evidence="7">(Fe-S)-binding protein</fullName>
    </submittedName>
</protein>
<dbReference type="PROSITE" id="PS51379">
    <property type="entry name" value="4FE4S_FER_2"/>
    <property type="match status" value="1"/>
</dbReference>
<proteinExistence type="predicted"/>
<evidence type="ECO:0000313" key="7">
    <source>
        <dbReference type="EMBL" id="HED09279.1"/>
    </source>
</evidence>
<dbReference type="PANTHER" id="PTHR43255:SF1">
    <property type="entry name" value="IRON-SULFUR-BINDING OXIDOREDUCTASE FADF-RELATED"/>
    <property type="match status" value="1"/>
</dbReference>
<dbReference type="EMBL" id="DRLD01000030">
    <property type="protein sequence ID" value="HED09279.1"/>
    <property type="molecule type" value="Genomic_DNA"/>
</dbReference>
<dbReference type="InterPro" id="IPR017896">
    <property type="entry name" value="4Fe4S_Fe-S-bd"/>
</dbReference>
<gene>
    <name evidence="7" type="ORF">ENJ10_01190</name>
</gene>
<dbReference type="InterPro" id="IPR017900">
    <property type="entry name" value="4Fe4S_Fe_S_CS"/>
</dbReference>
<dbReference type="Gene3D" id="1.10.1060.10">
    <property type="entry name" value="Alpha-helical ferredoxin"/>
    <property type="match status" value="1"/>
</dbReference>
<dbReference type="GO" id="GO:0051539">
    <property type="term" value="F:4 iron, 4 sulfur cluster binding"/>
    <property type="evidence" value="ECO:0007669"/>
    <property type="project" value="UniProtKB-KW"/>
</dbReference>
<evidence type="ECO:0000256" key="4">
    <source>
        <dbReference type="ARBA" id="ARBA00023004"/>
    </source>
</evidence>
<dbReference type="SUPFAM" id="SSF46548">
    <property type="entry name" value="alpha-helical ferredoxin"/>
    <property type="match status" value="1"/>
</dbReference>
<dbReference type="InterPro" id="IPR009051">
    <property type="entry name" value="Helical_ferredxn"/>
</dbReference>
<keyword evidence="3" id="KW-0560">Oxidoreductase</keyword>
<feature type="domain" description="4Fe-4S ferredoxin-type" evidence="6">
    <location>
        <begin position="63"/>
        <end position="94"/>
    </location>
</feature>
<accession>A0A7V1LJR3</accession>
<dbReference type="PANTHER" id="PTHR43255">
    <property type="entry name" value="IRON-SULFUR-BINDING OXIDOREDUCTASE FADF-RELATED-RELATED"/>
    <property type="match status" value="1"/>
</dbReference>
<dbReference type="PROSITE" id="PS00198">
    <property type="entry name" value="4FE4S_FER_1"/>
    <property type="match status" value="1"/>
</dbReference>
<dbReference type="AlphaFoldDB" id="A0A7V1LJR3"/>
<evidence type="ECO:0000256" key="2">
    <source>
        <dbReference type="ARBA" id="ARBA00022723"/>
    </source>
</evidence>
<evidence type="ECO:0000256" key="5">
    <source>
        <dbReference type="ARBA" id="ARBA00023014"/>
    </source>
</evidence>
<dbReference type="InterPro" id="IPR004017">
    <property type="entry name" value="Cys_rich_dom"/>
</dbReference>
<evidence type="ECO:0000259" key="6">
    <source>
        <dbReference type="PROSITE" id="PS51379"/>
    </source>
</evidence>
<sequence length="397" mass="44540">MYQPREVMNYDITPLEDLRALPGAESIGNCYQCAQCIGVCPIDNVGDYGPRKIYRKLQLGMNLLESVDLWQCTTCMNCLRVCPKEVNMIDIMPAAREKAILDGKEVPAELQEMFQNCAEYGNPMGESPRKRARWAKKADVEVKDLSKNPEPVDVLWFVGDYYAYHGRGNDAAQAMARVLTKLGVNFGTLGAEERCDGDSQRLAGEKGLYEMLAEHNIEKFNSLDFKKMVVSGPHAYNAIKNEYPKMGGTYDVDHYTQFLSAMMDKLKPLMTKEFGKKVTFHDPCYLGRHNGEYEAPRTLLNAIPGIQFSEMFRNKEQGYCCGGGGGGMWLDGFMADNINERLSENRVKEAIAVGAEVLAVCCPYEVSRFEDAVKSTGNEGKLEVLDIIEIIDRCIEE</sequence>
<keyword evidence="2" id="KW-0479">Metal-binding</keyword>
<name>A0A7V1LJR3_CALAY</name>
<keyword evidence="5" id="KW-0411">Iron-sulfur</keyword>
<dbReference type="GO" id="GO:0046872">
    <property type="term" value="F:metal ion binding"/>
    <property type="evidence" value="ECO:0007669"/>
    <property type="project" value="UniProtKB-KW"/>
</dbReference>
<keyword evidence="1" id="KW-0004">4Fe-4S</keyword>
<comment type="caution">
    <text evidence="7">The sequence shown here is derived from an EMBL/GenBank/DDBJ whole genome shotgun (WGS) entry which is preliminary data.</text>
</comment>
<evidence type="ECO:0000256" key="3">
    <source>
        <dbReference type="ARBA" id="ARBA00023002"/>
    </source>
</evidence>
<keyword evidence="4" id="KW-0408">Iron</keyword>
<dbReference type="GO" id="GO:0005886">
    <property type="term" value="C:plasma membrane"/>
    <property type="evidence" value="ECO:0007669"/>
    <property type="project" value="TreeGrafter"/>
</dbReference>
<dbReference type="Proteomes" id="UP000886005">
    <property type="component" value="Unassembled WGS sequence"/>
</dbReference>
<dbReference type="Pfam" id="PF02754">
    <property type="entry name" value="CCG"/>
    <property type="match status" value="2"/>
</dbReference>
<evidence type="ECO:0000256" key="1">
    <source>
        <dbReference type="ARBA" id="ARBA00022485"/>
    </source>
</evidence>